<dbReference type="AlphaFoldDB" id="G2GM96"/>
<evidence type="ECO:0000313" key="3">
    <source>
        <dbReference type="Proteomes" id="UP000004217"/>
    </source>
</evidence>
<proteinExistence type="predicted"/>
<dbReference type="PATRIC" id="fig|700597.3.peg.6499"/>
<comment type="caution">
    <text evidence="2">The sequence shown here is derived from an EMBL/GenBank/DDBJ whole genome shotgun (WGS) entry which is preliminary data.</text>
</comment>
<feature type="compositionally biased region" description="Basic and acidic residues" evidence="1">
    <location>
        <begin position="21"/>
        <end position="30"/>
    </location>
</feature>
<organism evidence="2 3">
    <name type="scientific">Streptomyces zinciresistens K42</name>
    <dbReference type="NCBI Taxonomy" id="700597"/>
    <lineage>
        <taxon>Bacteria</taxon>
        <taxon>Bacillati</taxon>
        <taxon>Actinomycetota</taxon>
        <taxon>Actinomycetes</taxon>
        <taxon>Kitasatosporales</taxon>
        <taxon>Streptomycetaceae</taxon>
        <taxon>Streptomyces</taxon>
    </lineage>
</organism>
<accession>G2GM96</accession>
<gene>
    <name evidence="2" type="ORF">SZN_33241</name>
</gene>
<keyword evidence="3" id="KW-1185">Reference proteome</keyword>
<dbReference type="EMBL" id="AGBF01000235">
    <property type="protein sequence ID" value="EGX55370.1"/>
    <property type="molecule type" value="Genomic_DNA"/>
</dbReference>
<feature type="region of interest" description="Disordered" evidence="1">
    <location>
        <begin position="1"/>
        <end position="43"/>
    </location>
</feature>
<evidence type="ECO:0000313" key="2">
    <source>
        <dbReference type="EMBL" id="EGX55370.1"/>
    </source>
</evidence>
<protein>
    <submittedName>
        <fullName evidence="2">Uncharacterized protein</fullName>
    </submittedName>
</protein>
<evidence type="ECO:0000256" key="1">
    <source>
        <dbReference type="SAM" id="MobiDB-lite"/>
    </source>
</evidence>
<reference evidence="2 3" key="1">
    <citation type="submission" date="2011-08" db="EMBL/GenBank/DDBJ databases">
        <authorList>
            <person name="Lin Y."/>
            <person name="Hao X."/>
            <person name="Johnstone L."/>
            <person name="Miller S.J."/>
            <person name="Wei G."/>
            <person name="Rensing C."/>
        </authorList>
    </citation>
    <scope>NUCLEOTIDE SEQUENCE [LARGE SCALE GENOMIC DNA]</scope>
    <source>
        <strain evidence="2 3">K42</strain>
    </source>
</reference>
<dbReference type="Proteomes" id="UP000004217">
    <property type="component" value="Unassembled WGS sequence"/>
</dbReference>
<sequence>MTPAAETTRALGAVAGGGPTRRVDPHEGSHPSRAAACAGRGGP</sequence>
<name>G2GM96_9ACTN</name>